<sequence length="98" mass="10494">MGFLILNFERSLSGEQRLAGVPPVVATAGGFLRSNLCPKSLRTRARDALGVRLRLRVRARPKGTRARDAIGDERILNWSVCAAPKSAGGILPPASFAP</sequence>
<keyword evidence="2" id="KW-1185">Reference proteome</keyword>
<reference evidence="1 2" key="1">
    <citation type="submission" date="2018-06" db="EMBL/GenBank/DDBJ databases">
        <title>Comparative genomics of Brasilonema spp. strains.</title>
        <authorList>
            <person name="Alvarenga D.O."/>
            <person name="Fiore M.F."/>
            <person name="Varani A.M."/>
        </authorList>
    </citation>
    <scope>NUCLEOTIDE SEQUENCE [LARGE SCALE GENOMIC DNA]</scope>
    <source>
        <strain evidence="1 2">CENA114</strain>
    </source>
</reference>
<dbReference type="Proteomes" id="UP000503129">
    <property type="component" value="Chromosome"/>
</dbReference>
<evidence type="ECO:0000313" key="2">
    <source>
        <dbReference type="Proteomes" id="UP000503129"/>
    </source>
</evidence>
<dbReference type="EMBL" id="CP030118">
    <property type="protein sequence ID" value="QDL08357.1"/>
    <property type="molecule type" value="Genomic_DNA"/>
</dbReference>
<gene>
    <name evidence="1" type="ORF">DP114_11005</name>
</gene>
<name>A0A856MGY2_9CYAN</name>
<accession>A0A856MGY2</accession>
<evidence type="ECO:0000313" key="1">
    <source>
        <dbReference type="EMBL" id="QDL08357.1"/>
    </source>
</evidence>
<dbReference type="AlphaFoldDB" id="A0A856MGY2"/>
<protein>
    <submittedName>
        <fullName evidence="1">Uncharacterized protein</fullName>
    </submittedName>
</protein>
<organism evidence="1 2">
    <name type="scientific">Brasilonema sennae CENA114</name>
    <dbReference type="NCBI Taxonomy" id="415709"/>
    <lineage>
        <taxon>Bacteria</taxon>
        <taxon>Bacillati</taxon>
        <taxon>Cyanobacteriota</taxon>
        <taxon>Cyanophyceae</taxon>
        <taxon>Nostocales</taxon>
        <taxon>Scytonemataceae</taxon>
        <taxon>Brasilonema</taxon>
        <taxon>Bromeliae group (in: Brasilonema)</taxon>
    </lineage>
</organism>
<dbReference type="KEGG" id="bsen:DP114_11005"/>
<proteinExistence type="predicted"/>